<feature type="transmembrane region" description="Helical" evidence="7">
    <location>
        <begin position="353"/>
        <end position="378"/>
    </location>
</feature>
<evidence type="ECO:0000256" key="1">
    <source>
        <dbReference type="ARBA" id="ARBA00004651"/>
    </source>
</evidence>
<comment type="similarity">
    <text evidence="2">Belongs to the resistance-nodulation-cell division (RND) (TC 2.A.6) family. MmpL subfamily.</text>
</comment>
<reference evidence="10" key="1">
    <citation type="journal article" date="2019" name="Int. J. Syst. Evol. Microbiol.">
        <title>The Global Catalogue of Microorganisms (GCM) 10K type strain sequencing project: providing services to taxonomists for standard genome sequencing and annotation.</title>
        <authorList>
            <consortium name="The Broad Institute Genomics Platform"/>
            <consortium name="The Broad Institute Genome Sequencing Center for Infectious Disease"/>
            <person name="Wu L."/>
            <person name="Ma J."/>
        </authorList>
    </citation>
    <scope>NUCLEOTIDE SEQUENCE [LARGE SCALE GENOMIC DNA]</scope>
    <source>
        <strain evidence="10">NBRC 106348</strain>
    </source>
</reference>
<dbReference type="PANTHER" id="PTHR33406">
    <property type="entry name" value="MEMBRANE PROTEIN MJ1562-RELATED"/>
    <property type="match status" value="1"/>
</dbReference>
<accession>A0ABQ6I822</accession>
<keyword evidence="5 7" id="KW-1133">Transmembrane helix</keyword>
<feature type="transmembrane region" description="Helical" evidence="7">
    <location>
        <begin position="264"/>
        <end position="284"/>
    </location>
</feature>
<organism evidence="9 10">
    <name type="scientific">Luteimicrobium album</name>
    <dbReference type="NCBI Taxonomy" id="1054550"/>
    <lineage>
        <taxon>Bacteria</taxon>
        <taxon>Bacillati</taxon>
        <taxon>Actinomycetota</taxon>
        <taxon>Actinomycetes</taxon>
        <taxon>Micrococcales</taxon>
        <taxon>Luteimicrobium</taxon>
    </lineage>
</organism>
<evidence type="ECO:0000256" key="6">
    <source>
        <dbReference type="ARBA" id="ARBA00023136"/>
    </source>
</evidence>
<name>A0ABQ6I822_9MICO</name>
<dbReference type="Gene3D" id="1.20.1640.10">
    <property type="entry name" value="Multidrug efflux transporter AcrB transmembrane domain"/>
    <property type="match status" value="2"/>
</dbReference>
<evidence type="ECO:0000256" key="3">
    <source>
        <dbReference type="ARBA" id="ARBA00022475"/>
    </source>
</evidence>
<dbReference type="EMBL" id="BSUK01000001">
    <property type="protein sequence ID" value="GMA25890.1"/>
    <property type="molecule type" value="Genomic_DNA"/>
</dbReference>
<feature type="domain" description="Membrane transport protein MMPL" evidence="8">
    <location>
        <begin position="90"/>
        <end position="426"/>
    </location>
</feature>
<proteinExistence type="inferred from homology"/>
<feature type="transmembrane region" description="Helical" evidence="7">
    <location>
        <begin position="314"/>
        <end position="347"/>
    </location>
</feature>
<protein>
    <submittedName>
        <fullName evidence="9">Membrane protein</fullName>
    </submittedName>
</protein>
<dbReference type="InterPro" id="IPR004869">
    <property type="entry name" value="MMPL_dom"/>
</dbReference>
<sequence length="763" mass="79553">MTHPRAGWNADPVFASLGRAVARHPLRAVAAWVLVAALSYLVAVAGVGSDEGLFDRMTSGEPQVSGSESATGLALINSSSEQAVSITAIVDDAPPTTKGLATALGPLHEDLTGTDGVDAVIDPFVLPDGPKSDAAKPLIARNGQGFIVVVDLKTSLNDAQTKVADDAVVARLREIPSDVGTVAPGATVRVSSDDLVVHAITDQLESDLRTGEAIALPVALVIMVLVFGGLLAASMPILGALASIGCGFGVLYLLTYVLDVDATVINVVTVLGIGLSIDYGLLVVSRYREELARVDAPDDGTTPRRRRRGGRGGGAYEALVATVSTAGRTVAFSALTVAISIATLAIFEPELMRAIGIAGVAIILLALATALTLVPALLRMSGTRLARPGIVGRVPGLRAVLARTSDVSADEGVFSRLATRVQRHPLLVLVGCVAVLVVLAAPAAGLQLRNSGIELLPTDSESRQFVAELSDQYPASRSPELRVVVQGTEQQGKELAGKIAVLDGVQSVDPPAQGDGIEVLGVRTTDHDPGSAAVVDVVHEIRDLRDQGVTTTFHVTGQAAGQVDFTAALADRLWWAVGIIALATFVLLALMTGSVVLPIKALLTNALSIFASLGVLVWVFQDGHLSGLLDFTSTGGIEVYVVALVLAFAFGLAMDYEVFLLSRIKELHDAGVSPRESVRLGLQRSGRIITSAAAIIIVVFAGFAAGRLLVTKEIGFALAVAVFIDATVVRMLLVPATMTLLGRANWWGPRWLKRLSARGAVRS</sequence>
<feature type="domain" description="Membrane transport protein MMPL" evidence="8">
    <location>
        <begin position="524"/>
        <end position="750"/>
    </location>
</feature>
<feature type="transmembrane region" description="Helical" evidence="7">
    <location>
        <begin position="602"/>
        <end position="620"/>
    </location>
</feature>
<dbReference type="InterPro" id="IPR050545">
    <property type="entry name" value="Mycobact_MmpL"/>
</dbReference>
<comment type="subcellular location">
    <subcellularLocation>
        <location evidence="1">Cell membrane</location>
        <topology evidence="1">Multi-pass membrane protein</topology>
    </subcellularLocation>
</comment>
<evidence type="ECO:0000259" key="8">
    <source>
        <dbReference type="Pfam" id="PF03176"/>
    </source>
</evidence>
<evidence type="ECO:0000256" key="7">
    <source>
        <dbReference type="SAM" id="Phobius"/>
    </source>
</evidence>
<dbReference type="SUPFAM" id="SSF82866">
    <property type="entry name" value="Multidrug efflux transporter AcrB transmembrane domain"/>
    <property type="match status" value="2"/>
</dbReference>
<dbReference type="Proteomes" id="UP001157091">
    <property type="component" value="Unassembled WGS sequence"/>
</dbReference>
<evidence type="ECO:0000256" key="5">
    <source>
        <dbReference type="ARBA" id="ARBA00022989"/>
    </source>
</evidence>
<keyword evidence="6 7" id="KW-0472">Membrane</keyword>
<feature type="transmembrane region" description="Helical" evidence="7">
    <location>
        <begin position="688"/>
        <end position="708"/>
    </location>
</feature>
<evidence type="ECO:0000313" key="10">
    <source>
        <dbReference type="Proteomes" id="UP001157091"/>
    </source>
</evidence>
<dbReference type="Pfam" id="PF03176">
    <property type="entry name" value="MMPL"/>
    <property type="match status" value="2"/>
</dbReference>
<keyword evidence="10" id="KW-1185">Reference proteome</keyword>
<feature type="transmembrane region" description="Helical" evidence="7">
    <location>
        <begin position="240"/>
        <end position="258"/>
    </location>
</feature>
<feature type="transmembrane region" description="Helical" evidence="7">
    <location>
        <begin position="640"/>
        <end position="661"/>
    </location>
</feature>
<dbReference type="PANTHER" id="PTHR33406:SF11">
    <property type="entry name" value="MEMBRANE PROTEIN SCO6666-RELATED"/>
    <property type="match status" value="1"/>
</dbReference>
<feature type="transmembrane region" description="Helical" evidence="7">
    <location>
        <begin position="214"/>
        <end position="233"/>
    </location>
</feature>
<evidence type="ECO:0000313" key="9">
    <source>
        <dbReference type="EMBL" id="GMA25890.1"/>
    </source>
</evidence>
<keyword evidence="3" id="KW-1003">Cell membrane</keyword>
<evidence type="ECO:0000256" key="2">
    <source>
        <dbReference type="ARBA" id="ARBA00010157"/>
    </source>
</evidence>
<keyword evidence="4 7" id="KW-0812">Transmembrane</keyword>
<feature type="transmembrane region" description="Helical" evidence="7">
    <location>
        <begin position="29"/>
        <end position="48"/>
    </location>
</feature>
<gene>
    <name evidence="9" type="ORF">GCM10025864_36490</name>
</gene>
<feature type="transmembrane region" description="Helical" evidence="7">
    <location>
        <begin position="714"/>
        <end position="733"/>
    </location>
</feature>
<comment type="caution">
    <text evidence="9">The sequence shown here is derived from an EMBL/GenBank/DDBJ whole genome shotgun (WGS) entry which is preliminary data.</text>
</comment>
<feature type="transmembrane region" description="Helical" evidence="7">
    <location>
        <begin position="426"/>
        <end position="448"/>
    </location>
</feature>
<feature type="transmembrane region" description="Helical" evidence="7">
    <location>
        <begin position="573"/>
        <end position="590"/>
    </location>
</feature>
<evidence type="ECO:0000256" key="4">
    <source>
        <dbReference type="ARBA" id="ARBA00022692"/>
    </source>
</evidence>